<sequence>MSRRRPCRRWASHCVWRCAATPCTSSTRPPGSAWKWLRSGNNTTALAARRARPVFGSGMDYMRTTVLSAPSKPADDCLLRF</sequence>
<organism evidence="1 2">
    <name type="scientific">Xanthomonas nasturtii</name>
    <dbReference type="NCBI Taxonomy" id="1843581"/>
    <lineage>
        <taxon>Bacteria</taxon>
        <taxon>Pseudomonadati</taxon>
        <taxon>Pseudomonadota</taxon>
        <taxon>Gammaproteobacteria</taxon>
        <taxon>Lysobacterales</taxon>
        <taxon>Lysobacteraceae</taxon>
        <taxon>Xanthomonas</taxon>
    </lineage>
</organism>
<dbReference type="Proteomes" id="UP000259570">
    <property type="component" value="Unassembled WGS sequence"/>
</dbReference>
<evidence type="ECO:0000313" key="1">
    <source>
        <dbReference type="EMBL" id="RFF38217.1"/>
    </source>
</evidence>
<gene>
    <name evidence="1" type="ORF">DZD52_13215</name>
</gene>
<evidence type="ECO:0000313" key="2">
    <source>
        <dbReference type="Proteomes" id="UP000259570"/>
    </source>
</evidence>
<proteinExistence type="predicted"/>
<accession>A0A3E1KI74</accession>
<dbReference type="EMBL" id="QUZM01000025">
    <property type="protein sequence ID" value="RFF38217.1"/>
    <property type="molecule type" value="Genomic_DNA"/>
</dbReference>
<comment type="caution">
    <text evidence="1">The sequence shown here is derived from an EMBL/GenBank/DDBJ whole genome shotgun (WGS) entry which is preliminary data.</text>
</comment>
<name>A0A3E1KI74_9XANT</name>
<dbReference type="AlphaFoldDB" id="A0A3E1KI74"/>
<reference evidence="1 2" key="1">
    <citation type="submission" date="2018-08" db="EMBL/GenBank/DDBJ databases">
        <title>Genome sequencing of X. nasturtii WHRI 8984.</title>
        <authorList>
            <person name="Studholme D.J."/>
            <person name="Mchugh J."/>
            <person name="Vicente J."/>
        </authorList>
    </citation>
    <scope>NUCLEOTIDE SEQUENCE [LARGE SCALE GENOMIC DNA]</scope>
    <source>
        <strain evidence="1 2">WHRI 8984</strain>
    </source>
</reference>
<protein>
    <submittedName>
        <fullName evidence="1">Uncharacterized protein</fullName>
    </submittedName>
</protein>